<accession>A0A8J2KPE0</accession>
<feature type="transmembrane region" description="Helical" evidence="1">
    <location>
        <begin position="12"/>
        <end position="30"/>
    </location>
</feature>
<keyword evidence="1" id="KW-0472">Membrane</keyword>
<dbReference type="Proteomes" id="UP000708208">
    <property type="component" value="Unassembled WGS sequence"/>
</dbReference>
<keyword evidence="1" id="KW-0812">Transmembrane</keyword>
<evidence type="ECO:0000313" key="2">
    <source>
        <dbReference type="EMBL" id="CAG7816797.1"/>
    </source>
</evidence>
<organism evidence="2 3">
    <name type="scientific">Allacma fusca</name>
    <dbReference type="NCBI Taxonomy" id="39272"/>
    <lineage>
        <taxon>Eukaryota</taxon>
        <taxon>Metazoa</taxon>
        <taxon>Ecdysozoa</taxon>
        <taxon>Arthropoda</taxon>
        <taxon>Hexapoda</taxon>
        <taxon>Collembola</taxon>
        <taxon>Symphypleona</taxon>
        <taxon>Sminthuridae</taxon>
        <taxon>Allacma</taxon>
    </lineage>
</organism>
<proteinExistence type="predicted"/>
<name>A0A8J2KPE0_9HEXA</name>
<keyword evidence="3" id="KW-1185">Reference proteome</keyword>
<keyword evidence="1" id="KW-1133">Transmembrane helix</keyword>
<dbReference type="AlphaFoldDB" id="A0A8J2KPE0"/>
<sequence length="59" mass="6504">VEPTQKDKMKLEMGHFFSVIFFWMVTSAGFTQDYANASVLQTQSGTSESPETSAVPTRG</sequence>
<evidence type="ECO:0000256" key="1">
    <source>
        <dbReference type="SAM" id="Phobius"/>
    </source>
</evidence>
<feature type="non-terminal residue" evidence="2">
    <location>
        <position position="59"/>
    </location>
</feature>
<feature type="non-terminal residue" evidence="2">
    <location>
        <position position="1"/>
    </location>
</feature>
<reference evidence="2" key="1">
    <citation type="submission" date="2021-06" db="EMBL/GenBank/DDBJ databases">
        <authorList>
            <person name="Hodson N. C."/>
            <person name="Mongue J. A."/>
            <person name="Jaron S. K."/>
        </authorList>
    </citation>
    <scope>NUCLEOTIDE SEQUENCE</scope>
</reference>
<evidence type="ECO:0000313" key="3">
    <source>
        <dbReference type="Proteomes" id="UP000708208"/>
    </source>
</evidence>
<dbReference type="EMBL" id="CAJVCH010378618">
    <property type="protein sequence ID" value="CAG7816797.1"/>
    <property type="molecule type" value="Genomic_DNA"/>
</dbReference>
<protein>
    <submittedName>
        <fullName evidence="2">Uncharacterized protein</fullName>
    </submittedName>
</protein>
<comment type="caution">
    <text evidence="2">The sequence shown here is derived from an EMBL/GenBank/DDBJ whole genome shotgun (WGS) entry which is preliminary data.</text>
</comment>
<gene>
    <name evidence="2" type="ORF">AFUS01_LOCUS27396</name>
</gene>